<name>A0A914A8H9_PATMI</name>
<dbReference type="GeneID" id="119730780"/>
<dbReference type="AlphaFoldDB" id="A0A914A8H9"/>
<dbReference type="RefSeq" id="XP_038059736.1">
    <property type="nucleotide sequence ID" value="XM_038203808.1"/>
</dbReference>
<dbReference type="EnsemblMetazoa" id="XM_038203808.1">
    <property type="protein sequence ID" value="XP_038059736.1"/>
    <property type="gene ID" value="LOC119730780"/>
</dbReference>
<dbReference type="Gene3D" id="2.40.128.20">
    <property type="match status" value="1"/>
</dbReference>
<dbReference type="SUPFAM" id="SSF50814">
    <property type="entry name" value="Lipocalins"/>
    <property type="match status" value="1"/>
</dbReference>
<dbReference type="Proteomes" id="UP000887568">
    <property type="component" value="Unplaced"/>
</dbReference>
<dbReference type="OrthoDB" id="412780at2759"/>
<accession>A0A914A8H9</accession>
<evidence type="ECO:0000313" key="1">
    <source>
        <dbReference type="EnsemblMetazoa" id="XP_038059736.1"/>
    </source>
</evidence>
<keyword evidence="2" id="KW-1185">Reference proteome</keyword>
<evidence type="ECO:0000313" key="2">
    <source>
        <dbReference type="Proteomes" id="UP000887568"/>
    </source>
</evidence>
<organism evidence="1 2">
    <name type="scientific">Patiria miniata</name>
    <name type="common">Bat star</name>
    <name type="synonym">Asterina miniata</name>
    <dbReference type="NCBI Taxonomy" id="46514"/>
    <lineage>
        <taxon>Eukaryota</taxon>
        <taxon>Metazoa</taxon>
        <taxon>Echinodermata</taxon>
        <taxon>Eleutherozoa</taxon>
        <taxon>Asterozoa</taxon>
        <taxon>Asteroidea</taxon>
        <taxon>Valvatacea</taxon>
        <taxon>Valvatida</taxon>
        <taxon>Asterinidae</taxon>
        <taxon>Patiria</taxon>
    </lineage>
</organism>
<proteinExistence type="predicted"/>
<protein>
    <submittedName>
        <fullName evidence="1">Uncharacterized protein</fullName>
    </submittedName>
</protein>
<dbReference type="CDD" id="cd00742">
    <property type="entry name" value="FABP"/>
    <property type="match status" value="1"/>
</dbReference>
<sequence>MSCKAMAPIDLSGDWKNVKNENLGSYFHEAMNLNFMASIFLASQSMDLEISQDGDVFKILVQGLETFKSNITVGQEYTVKNPLTEERDTCLAVWDGDKLRIDSKSPSAGSGCVVYELIDGQLVLTQTHGTGDNAVVCKRIYDKK</sequence>
<reference evidence="1" key="1">
    <citation type="submission" date="2022-11" db="UniProtKB">
        <authorList>
            <consortium name="EnsemblMetazoa"/>
        </authorList>
    </citation>
    <scope>IDENTIFICATION</scope>
</reference>
<dbReference type="InterPro" id="IPR012674">
    <property type="entry name" value="Calycin"/>
</dbReference>